<keyword evidence="1" id="KW-1133">Transmembrane helix</keyword>
<name>A0A371C7H4_YARLL</name>
<dbReference type="AlphaFoldDB" id="A0A371C7H4"/>
<protein>
    <submittedName>
        <fullName evidence="2">Uncharacterized protein</fullName>
    </submittedName>
</protein>
<keyword evidence="1" id="KW-0812">Transmembrane</keyword>
<proteinExistence type="predicted"/>
<reference evidence="2 3" key="1">
    <citation type="submission" date="2018-07" db="EMBL/GenBank/DDBJ databases">
        <title>Draft Genome Assemblies for Five Robust Yarrowia lipolytica Strains Exhibiting High Lipid Production and Pentose Sugar Utilization and Sugar Alcohol Secretion from Undetoxified Lignocellulosic Biomass Hydrolysates.</title>
        <authorList>
            <consortium name="DOE Joint Genome Institute"/>
            <person name="Walker C."/>
            <person name="Ryu S."/>
            <person name="Na H."/>
            <person name="Zane M."/>
            <person name="LaButti K."/>
            <person name="Lipzen A."/>
            <person name="Haridas S."/>
            <person name="Barry K."/>
            <person name="Grigoriev I.V."/>
            <person name="Quarterman J."/>
            <person name="Slininger P."/>
            <person name="Dien B."/>
            <person name="Trinh C.T."/>
        </authorList>
    </citation>
    <scope>NUCLEOTIDE SEQUENCE [LARGE SCALE GENOMIC DNA]</scope>
    <source>
        <strain evidence="2 3">YB392</strain>
    </source>
</reference>
<dbReference type="EMBL" id="KZ858990">
    <property type="protein sequence ID" value="RDW25950.1"/>
    <property type="molecule type" value="Genomic_DNA"/>
</dbReference>
<evidence type="ECO:0000313" key="2">
    <source>
        <dbReference type="EMBL" id="RDW25950.1"/>
    </source>
</evidence>
<dbReference type="Proteomes" id="UP000256601">
    <property type="component" value="Unassembled WGS sequence"/>
</dbReference>
<feature type="transmembrane region" description="Helical" evidence="1">
    <location>
        <begin position="12"/>
        <end position="33"/>
    </location>
</feature>
<feature type="transmembrane region" description="Helical" evidence="1">
    <location>
        <begin position="68"/>
        <end position="91"/>
    </location>
</feature>
<accession>A0A371C7H4</accession>
<evidence type="ECO:0000313" key="3">
    <source>
        <dbReference type="Proteomes" id="UP000256601"/>
    </source>
</evidence>
<organism evidence="2 3">
    <name type="scientific">Yarrowia lipolytica</name>
    <name type="common">Candida lipolytica</name>
    <dbReference type="NCBI Taxonomy" id="4952"/>
    <lineage>
        <taxon>Eukaryota</taxon>
        <taxon>Fungi</taxon>
        <taxon>Dikarya</taxon>
        <taxon>Ascomycota</taxon>
        <taxon>Saccharomycotina</taxon>
        <taxon>Dipodascomycetes</taxon>
        <taxon>Dipodascales</taxon>
        <taxon>Dipodascales incertae sedis</taxon>
        <taxon>Yarrowia</taxon>
    </lineage>
</organism>
<keyword evidence="1" id="KW-0472">Membrane</keyword>
<evidence type="ECO:0000256" key="1">
    <source>
        <dbReference type="SAM" id="Phobius"/>
    </source>
</evidence>
<gene>
    <name evidence="2" type="ORF">B0I71DRAFT_131694</name>
</gene>
<sequence>MYRMKCEAEKHCLLAQTIAVLQVLSMAFIYRIVAPPHLHNPHLHYPLQPYMHGRRRSLGLARSRLDPLVFVSAYFSPTAFVLCRFCGSIFFPPSFLLGSELSFTPADAWTCMVDIFRNLPRCHANGTQQAAKARRI</sequence>